<dbReference type="GO" id="GO:0004366">
    <property type="term" value="F:glycerol-3-phosphate O-acyltransferase activity"/>
    <property type="evidence" value="ECO:0007669"/>
    <property type="project" value="TreeGrafter"/>
</dbReference>
<feature type="transmembrane region" description="Helical" evidence="1">
    <location>
        <begin position="409"/>
        <end position="426"/>
    </location>
</feature>
<feature type="domain" description="Phospholipid/glycerol acyltransferase" evidence="2">
    <location>
        <begin position="39"/>
        <end position="172"/>
    </location>
</feature>
<keyword evidence="1" id="KW-0472">Membrane</keyword>
<keyword evidence="4" id="KW-1185">Reference proteome</keyword>
<dbReference type="InterPro" id="IPR052744">
    <property type="entry name" value="GPAT/DAPAT"/>
</dbReference>
<dbReference type="PANTHER" id="PTHR31605">
    <property type="entry name" value="GLYCEROL-3-PHOSPHATE O-ACYLTRANSFERASE 1"/>
    <property type="match status" value="1"/>
</dbReference>
<dbReference type="SMART" id="SM00563">
    <property type="entry name" value="PlsC"/>
    <property type="match status" value="1"/>
</dbReference>
<feature type="transmembrane region" description="Helical" evidence="1">
    <location>
        <begin position="341"/>
        <end position="359"/>
    </location>
</feature>
<organism evidence="3 4">
    <name type="scientific">Mycena maculata</name>
    <dbReference type="NCBI Taxonomy" id="230809"/>
    <lineage>
        <taxon>Eukaryota</taxon>
        <taxon>Fungi</taxon>
        <taxon>Dikarya</taxon>
        <taxon>Basidiomycota</taxon>
        <taxon>Agaricomycotina</taxon>
        <taxon>Agaricomycetes</taxon>
        <taxon>Agaricomycetidae</taxon>
        <taxon>Agaricales</taxon>
        <taxon>Marasmiineae</taxon>
        <taxon>Mycenaceae</taxon>
        <taxon>Mycena</taxon>
    </lineage>
</organism>
<keyword evidence="1" id="KW-0812">Transmembrane</keyword>
<dbReference type="InterPro" id="IPR002123">
    <property type="entry name" value="Plipid/glycerol_acylTrfase"/>
</dbReference>
<evidence type="ECO:0000256" key="1">
    <source>
        <dbReference type="SAM" id="Phobius"/>
    </source>
</evidence>
<dbReference type="Pfam" id="PF01553">
    <property type="entry name" value="Acyltransferase"/>
    <property type="match status" value="1"/>
</dbReference>
<dbReference type="AlphaFoldDB" id="A0AAD7J601"/>
<dbReference type="EMBL" id="JARJLG010000061">
    <property type="protein sequence ID" value="KAJ7756387.1"/>
    <property type="molecule type" value="Genomic_DNA"/>
</dbReference>
<sequence>MELRVVYRILRKISDWALVGFYSEACVDGQYNVPRDVPLIITPCHHNELIDVATLAATIPHRRMVSFWAKSTTFSHPVLGPILSSSGAIPVRRNPDKADSGASNAALFDASTTALARNQVIGVFPEGTSYTEPAIAQIMSGAAWAALEFMRSQHADGKARSVMIVPVGIVYTNKSKFRSRVHVEYGLPIDMTTYVSSSLFDTLDPDAERAVVKTVMKDVEAQLFKMTINAPDWETLYAAQMTRNILWVDERNVKLKDWVVAGQTLVNSFTSSEEDAELISLKRTLTTYFSLLHYTNIGNAHLAFLVPDPTALPNRLFIFRFTLAVLHTLLNPSFLLFIPPFIAHIPAYLFAGLGSYLAPPGEEESQAQFKVILGGLGTGLGAVTSGYWIARLANSRLVHDGGMRAKLLLWSLTAYVLIKWHSILVNSNYSRFQRLSAAWKVLLGVLQPRSWDLPLSKLGAYETPPAPASNPFLKRKAGSPPALVGKAWLKAQPRAIPSRRIILHLLLARRTAISALSNYCQRKGFKDEQILTDLGAVFPA</sequence>
<gene>
    <name evidence="3" type="ORF">DFH07DRAFT_820374</name>
</gene>
<feature type="transmembrane region" description="Helical" evidence="1">
    <location>
        <begin position="371"/>
        <end position="389"/>
    </location>
</feature>
<protein>
    <submittedName>
        <fullName evidence="3">Glycerol-3-phosphate-1-acyltransferase</fullName>
    </submittedName>
</protein>
<dbReference type="Proteomes" id="UP001215280">
    <property type="component" value="Unassembled WGS sequence"/>
</dbReference>
<dbReference type="GO" id="GO:0008654">
    <property type="term" value="P:phospholipid biosynthetic process"/>
    <property type="evidence" value="ECO:0007669"/>
    <property type="project" value="TreeGrafter"/>
</dbReference>
<keyword evidence="1" id="KW-1133">Transmembrane helix</keyword>
<name>A0AAD7J601_9AGAR</name>
<comment type="caution">
    <text evidence="3">The sequence shown here is derived from an EMBL/GenBank/DDBJ whole genome shotgun (WGS) entry which is preliminary data.</text>
</comment>
<evidence type="ECO:0000313" key="3">
    <source>
        <dbReference type="EMBL" id="KAJ7756387.1"/>
    </source>
</evidence>
<dbReference type="SUPFAM" id="SSF69593">
    <property type="entry name" value="Glycerol-3-phosphate (1)-acyltransferase"/>
    <property type="match status" value="1"/>
</dbReference>
<dbReference type="PANTHER" id="PTHR31605:SF0">
    <property type="entry name" value="GLYCEROL-3-PHOSPHATE O-ACYLTRANSFERASE 1"/>
    <property type="match status" value="1"/>
</dbReference>
<dbReference type="GO" id="GO:0016287">
    <property type="term" value="F:glycerone-phosphate O-acyltransferase activity"/>
    <property type="evidence" value="ECO:0007669"/>
    <property type="project" value="TreeGrafter"/>
</dbReference>
<proteinExistence type="predicted"/>
<accession>A0AAD7J601</accession>
<evidence type="ECO:0000313" key="4">
    <source>
        <dbReference type="Proteomes" id="UP001215280"/>
    </source>
</evidence>
<evidence type="ECO:0000259" key="2">
    <source>
        <dbReference type="SMART" id="SM00563"/>
    </source>
</evidence>
<reference evidence="3" key="1">
    <citation type="submission" date="2023-03" db="EMBL/GenBank/DDBJ databases">
        <title>Massive genome expansion in bonnet fungi (Mycena s.s.) driven by repeated elements and novel gene families across ecological guilds.</title>
        <authorList>
            <consortium name="Lawrence Berkeley National Laboratory"/>
            <person name="Harder C.B."/>
            <person name="Miyauchi S."/>
            <person name="Viragh M."/>
            <person name="Kuo A."/>
            <person name="Thoen E."/>
            <person name="Andreopoulos B."/>
            <person name="Lu D."/>
            <person name="Skrede I."/>
            <person name="Drula E."/>
            <person name="Henrissat B."/>
            <person name="Morin E."/>
            <person name="Kohler A."/>
            <person name="Barry K."/>
            <person name="LaButti K."/>
            <person name="Morin E."/>
            <person name="Salamov A."/>
            <person name="Lipzen A."/>
            <person name="Mereny Z."/>
            <person name="Hegedus B."/>
            <person name="Baldrian P."/>
            <person name="Stursova M."/>
            <person name="Weitz H."/>
            <person name="Taylor A."/>
            <person name="Grigoriev I.V."/>
            <person name="Nagy L.G."/>
            <person name="Martin F."/>
            <person name="Kauserud H."/>
        </authorList>
    </citation>
    <scope>NUCLEOTIDE SEQUENCE</scope>
    <source>
        <strain evidence="3">CBHHK188m</strain>
    </source>
</reference>
<dbReference type="CDD" id="cd07992">
    <property type="entry name" value="LPLAT_AAK14816-like"/>
    <property type="match status" value="1"/>
</dbReference>